<dbReference type="EMBL" id="FQNC01000043">
    <property type="protein sequence ID" value="SGY47047.1"/>
    <property type="molecule type" value="Genomic_DNA"/>
</dbReference>
<feature type="compositionally biased region" description="Basic and acidic residues" evidence="1">
    <location>
        <begin position="156"/>
        <end position="171"/>
    </location>
</feature>
<gene>
    <name evidence="2" type="primary">BQ5605_C001g00490</name>
    <name evidence="2" type="ORF">BQ5605_C001G00490</name>
</gene>
<protein>
    <submittedName>
        <fullName evidence="2">BQ5605_C001g00490 protein</fullName>
    </submittedName>
</protein>
<evidence type="ECO:0000256" key="1">
    <source>
        <dbReference type="SAM" id="MobiDB-lite"/>
    </source>
</evidence>
<accession>A0A2X0M3I1</accession>
<dbReference type="Proteomes" id="UP000249464">
    <property type="component" value="Unassembled WGS sequence"/>
</dbReference>
<dbReference type="AlphaFoldDB" id="A0A2X0M3I1"/>
<sequence length="332" mass="36389">MGWRETRTAWTTRRKVWTRIPRRSIERACGLCSGDVFEGLSMWQAWGRDANHVHTLGRPGLSCSFVSDQAIKSNPGGIGPLGALRGRDPEAHCSLLQQAGVMWKKMTGSKGHVHHHRMCRTIPPIVSRTDEMRRASERRRIEHAVSCIHLKTECPQREGNAERRGEQERSSKERRKMKPTVVDKALVVLLECLGRIGGLPEVDRRSALAPSLGVVCHRCGDDRTDGRSKQFSNLLLVDVRRQVADHDLIPNALDPCGGRSAGVVVGSGGGVLLRSRATRACGLLLCRGGVGSSGCSGRASRLTRSALLLGRDDLVEGLVQVLYGCRQVGCDR</sequence>
<evidence type="ECO:0000313" key="3">
    <source>
        <dbReference type="Proteomes" id="UP000249464"/>
    </source>
</evidence>
<name>A0A2X0M3I1_9BASI</name>
<feature type="region of interest" description="Disordered" evidence="1">
    <location>
        <begin position="156"/>
        <end position="178"/>
    </location>
</feature>
<evidence type="ECO:0000313" key="2">
    <source>
        <dbReference type="EMBL" id="SGY47047.1"/>
    </source>
</evidence>
<keyword evidence="3" id="KW-1185">Reference proteome</keyword>
<reference evidence="2 3" key="1">
    <citation type="submission" date="2016-11" db="EMBL/GenBank/DDBJ databases">
        <authorList>
            <person name="Jaros S."/>
            <person name="Januszkiewicz K."/>
            <person name="Wedrychowicz H."/>
        </authorList>
    </citation>
    <scope>NUCLEOTIDE SEQUENCE [LARGE SCALE GENOMIC DNA]</scope>
</reference>
<proteinExistence type="predicted"/>
<organism evidence="2 3">
    <name type="scientific">Microbotryum silenes-dioicae</name>
    <dbReference type="NCBI Taxonomy" id="796604"/>
    <lineage>
        <taxon>Eukaryota</taxon>
        <taxon>Fungi</taxon>
        <taxon>Dikarya</taxon>
        <taxon>Basidiomycota</taxon>
        <taxon>Pucciniomycotina</taxon>
        <taxon>Microbotryomycetes</taxon>
        <taxon>Microbotryales</taxon>
        <taxon>Microbotryaceae</taxon>
        <taxon>Microbotryum</taxon>
    </lineage>
</organism>